<comment type="caution">
    <text evidence="1">The sequence shown here is derived from an EMBL/GenBank/DDBJ whole genome shotgun (WGS) entry which is preliminary data.</text>
</comment>
<dbReference type="RefSeq" id="WP_125976708.1">
    <property type="nucleotide sequence ID" value="NZ_BAAADY010000011.1"/>
</dbReference>
<organism evidence="1 2">
    <name type="scientific">Sphingomonas trueperi</name>
    <dbReference type="NCBI Taxonomy" id="53317"/>
    <lineage>
        <taxon>Bacteria</taxon>
        <taxon>Pseudomonadati</taxon>
        <taxon>Pseudomonadota</taxon>
        <taxon>Alphaproteobacteria</taxon>
        <taxon>Sphingomonadales</taxon>
        <taxon>Sphingomonadaceae</taxon>
        <taxon>Sphingomonas</taxon>
    </lineage>
</organism>
<dbReference type="Pfam" id="PF10098">
    <property type="entry name" value="DUF2336"/>
    <property type="match status" value="1"/>
</dbReference>
<accession>A0A7X6BE67</accession>
<dbReference type="Proteomes" id="UP000531251">
    <property type="component" value="Unassembled WGS sequence"/>
</dbReference>
<evidence type="ECO:0008006" key="3">
    <source>
        <dbReference type="Google" id="ProtNLM"/>
    </source>
</evidence>
<dbReference type="AlphaFoldDB" id="A0A7X6BE67"/>
<evidence type="ECO:0000313" key="2">
    <source>
        <dbReference type="Proteomes" id="UP000531251"/>
    </source>
</evidence>
<sequence>MAQGAPEPRGGPAIDAQDLLARAAAAAGHERALGAATARDLAIPESLRLDERTRTAMLIALDQIVGSIEKGLRRAVVPEGFPGIGPTLPLLHAAGLAADRALVDELLARIRIDHLAAGLSHRAAEHPARPSLLGRLAEHPAPELSDAARALLLAESRARSPEAGRWRLPLTLHHRLLWWVASAMREQAGSLAGVALDEALCAAVAAECALAERCAEEQVEAVALRLAAAIAPEQRERARVLLEALRDRHVALFLAVLAQAANIAFADARALLLDPGAERLLLVLHALDLPREAIAELCFLLSDADPRRDLAALADSIDLLAALNVDKARDLLAELRLPPDYREARAALRGVRAR</sequence>
<reference evidence="1 2" key="1">
    <citation type="submission" date="2020-03" db="EMBL/GenBank/DDBJ databases">
        <title>Genomic Encyclopedia of Type Strains, Phase IV (KMG-IV): sequencing the most valuable type-strain genomes for metagenomic binning, comparative biology and taxonomic classification.</title>
        <authorList>
            <person name="Goeker M."/>
        </authorList>
    </citation>
    <scope>NUCLEOTIDE SEQUENCE [LARGE SCALE GENOMIC DNA]</scope>
    <source>
        <strain evidence="1 2">DSM 7225</strain>
    </source>
</reference>
<evidence type="ECO:0000313" key="1">
    <source>
        <dbReference type="EMBL" id="NJB98611.1"/>
    </source>
</evidence>
<gene>
    <name evidence="1" type="ORF">GGR89_002944</name>
</gene>
<dbReference type="InterPro" id="IPR019285">
    <property type="entry name" value="DUF2336"/>
</dbReference>
<proteinExistence type="predicted"/>
<dbReference type="EMBL" id="JAATJB010000009">
    <property type="protein sequence ID" value="NJB98611.1"/>
    <property type="molecule type" value="Genomic_DNA"/>
</dbReference>
<name>A0A7X6BE67_9SPHN</name>
<protein>
    <recommendedName>
        <fullName evidence="3">DUF2336 domain-containing protein</fullName>
    </recommendedName>
</protein>
<keyword evidence="2" id="KW-1185">Reference proteome</keyword>